<dbReference type="Proteomes" id="UP001148629">
    <property type="component" value="Unassembled WGS sequence"/>
</dbReference>
<organism evidence="1 2">
    <name type="scientific">Fusarium decemcellulare</name>
    <dbReference type="NCBI Taxonomy" id="57161"/>
    <lineage>
        <taxon>Eukaryota</taxon>
        <taxon>Fungi</taxon>
        <taxon>Dikarya</taxon>
        <taxon>Ascomycota</taxon>
        <taxon>Pezizomycotina</taxon>
        <taxon>Sordariomycetes</taxon>
        <taxon>Hypocreomycetidae</taxon>
        <taxon>Hypocreales</taxon>
        <taxon>Nectriaceae</taxon>
        <taxon>Fusarium</taxon>
        <taxon>Fusarium decemcellulare species complex</taxon>
    </lineage>
</organism>
<proteinExistence type="predicted"/>
<accession>A0ACC1SB64</accession>
<evidence type="ECO:0000313" key="2">
    <source>
        <dbReference type="Proteomes" id="UP001148629"/>
    </source>
</evidence>
<protein>
    <submittedName>
        <fullName evidence="1">Uncharacterized protein</fullName>
    </submittedName>
</protein>
<evidence type="ECO:0000313" key="1">
    <source>
        <dbReference type="EMBL" id="KAJ3535857.1"/>
    </source>
</evidence>
<sequence>MSKILTVFGATGTQGGSVIRAILAHPTLSQVFKIRGITRDASKPAAQSLIDQGIEVKEANLSSMESLTEALRGSHTVFLVTSPDFMAKQADQELQQGRNVADVSETEGVQHLIFSSLVHVTKSTNGRLAHVKHFDYKAETEEYIRSKNIPSTFVLPGYFMTNYIGLKLLQKGEDGTYNLSYPTSSQAKFPLIDASSDMGKYVVAAINNRDSLLGKQILAAANYYTPTEIVSEFTKITGKVARFIPVDAETYKKFLPAVMADELLENHLLIDEPGYFLGQRLDESHKLLAGEGFTSTSWAEFLEQNKASFD</sequence>
<name>A0ACC1SB64_9HYPO</name>
<dbReference type="EMBL" id="JANRMS010000680">
    <property type="protein sequence ID" value="KAJ3535857.1"/>
    <property type="molecule type" value="Genomic_DNA"/>
</dbReference>
<keyword evidence="2" id="KW-1185">Reference proteome</keyword>
<reference evidence="1" key="1">
    <citation type="submission" date="2022-08" db="EMBL/GenBank/DDBJ databases">
        <title>Genome Sequence of Fusarium decemcellulare.</title>
        <authorList>
            <person name="Buettner E."/>
        </authorList>
    </citation>
    <scope>NUCLEOTIDE SEQUENCE</scope>
    <source>
        <strain evidence="1">Babe19</strain>
    </source>
</reference>
<gene>
    <name evidence="1" type="ORF">NM208_g6958</name>
</gene>
<comment type="caution">
    <text evidence="1">The sequence shown here is derived from an EMBL/GenBank/DDBJ whole genome shotgun (WGS) entry which is preliminary data.</text>
</comment>